<sequence>MTGIAGIVQTVPVLFCGGFGRVGAGENNAKFTENCVITLAKVSDFCYNVYRVGIGFDFNFHKKPYYITIL</sequence>
<organism evidence="1 2">
    <name type="scientific">[Eubacterium] siraeum CAG:80</name>
    <dbReference type="NCBI Taxonomy" id="1263080"/>
    <lineage>
        <taxon>Bacteria</taxon>
        <taxon>Bacillati</taxon>
        <taxon>Bacillota</taxon>
        <taxon>Clostridia</taxon>
        <taxon>Eubacteriales</taxon>
        <taxon>Oscillospiraceae</taxon>
        <taxon>Oscillospiraceae incertae sedis</taxon>
    </lineage>
</organism>
<proteinExistence type="predicted"/>
<reference evidence="1" key="1">
    <citation type="submission" date="2012-11" db="EMBL/GenBank/DDBJ databases">
        <title>Dependencies among metagenomic species, viruses, plasmids and units of genetic variation.</title>
        <authorList>
            <person name="Nielsen H.B."/>
            <person name="Almeida M."/>
            <person name="Juncker A.S."/>
            <person name="Rasmussen S."/>
            <person name="Li J."/>
            <person name="Sunagawa S."/>
            <person name="Plichta D."/>
            <person name="Gautier L."/>
            <person name="Le Chatelier E."/>
            <person name="Peletier E."/>
            <person name="Bonde I."/>
            <person name="Nielsen T."/>
            <person name="Manichanh C."/>
            <person name="Arumugam M."/>
            <person name="Batto J."/>
            <person name="Santos M.B.Q.D."/>
            <person name="Blom N."/>
            <person name="Borruel N."/>
            <person name="Burgdorf K.S."/>
            <person name="Boumezbeur F."/>
            <person name="Casellas F."/>
            <person name="Dore J."/>
            <person name="Guarner F."/>
            <person name="Hansen T."/>
            <person name="Hildebrand F."/>
            <person name="Kaas R.S."/>
            <person name="Kennedy S."/>
            <person name="Kristiansen K."/>
            <person name="Kultima J.R."/>
            <person name="Leonard P."/>
            <person name="Levenez F."/>
            <person name="Lund O."/>
            <person name="Moumen B."/>
            <person name="Le Paslier D."/>
            <person name="Pons N."/>
            <person name="Pedersen O."/>
            <person name="Prifti E."/>
            <person name="Qin J."/>
            <person name="Raes J."/>
            <person name="Tap J."/>
            <person name="Tims S."/>
            <person name="Ussery D.W."/>
            <person name="Yamada T."/>
            <person name="MetaHit consortium"/>
            <person name="Renault P."/>
            <person name="Sicheritz-Ponten T."/>
            <person name="Bork P."/>
            <person name="Wang J."/>
            <person name="Brunak S."/>
            <person name="Ehrlich S.D."/>
        </authorList>
    </citation>
    <scope>NUCLEOTIDE SEQUENCE [LARGE SCALE GENOMIC DNA]</scope>
</reference>
<protein>
    <submittedName>
        <fullName evidence="1">Uncharacterized protein</fullName>
    </submittedName>
</protein>
<evidence type="ECO:0000313" key="2">
    <source>
        <dbReference type="Proteomes" id="UP000018142"/>
    </source>
</evidence>
<dbReference type="EMBL" id="CBFJ010000171">
    <property type="protein sequence ID" value="CDC48539.1"/>
    <property type="molecule type" value="Genomic_DNA"/>
</dbReference>
<name>R6RTC2_9FIRM</name>
<comment type="caution">
    <text evidence="1">The sequence shown here is derived from an EMBL/GenBank/DDBJ whole genome shotgun (WGS) entry which is preliminary data.</text>
</comment>
<dbReference type="AlphaFoldDB" id="R6RTC2"/>
<dbReference type="Proteomes" id="UP000018142">
    <property type="component" value="Unassembled WGS sequence"/>
</dbReference>
<gene>
    <name evidence="1" type="ORF">BN788_00456</name>
</gene>
<accession>R6RTC2</accession>
<evidence type="ECO:0000313" key="1">
    <source>
        <dbReference type="EMBL" id="CDC48539.1"/>
    </source>
</evidence>